<proteinExistence type="predicted"/>
<evidence type="ECO:0000313" key="1">
    <source>
        <dbReference type="EMBL" id="PSR83040.1"/>
    </source>
</evidence>
<name>A0A2R6P123_9APHY</name>
<keyword evidence="2" id="KW-1185">Reference proteome</keyword>
<sequence length="131" mass="14969">MLFSKNNVNSQVVQDEIGQNKRSEDQKAIRMCAINNLDVHGQSIAIYACRETLQVARLQGNDLYMKFASEFVRLVLLVLLLLVSSAWQEEEEVVVYLAVAPPLPELLEIQNCERHPQFRWLMKAEGLKVPS</sequence>
<dbReference type="Proteomes" id="UP000186601">
    <property type="component" value="Unassembled WGS sequence"/>
</dbReference>
<accession>A0A2R6P123</accession>
<dbReference type="EMBL" id="MLYV02000566">
    <property type="protein sequence ID" value="PSR83040.1"/>
    <property type="molecule type" value="Genomic_DNA"/>
</dbReference>
<comment type="caution">
    <text evidence="1">The sequence shown here is derived from an EMBL/GenBank/DDBJ whole genome shotgun (WGS) entry which is preliminary data.</text>
</comment>
<reference evidence="1 2" key="1">
    <citation type="submission" date="2018-02" db="EMBL/GenBank/DDBJ databases">
        <title>Genome sequence of the basidiomycete white-rot fungus Phlebia centrifuga.</title>
        <authorList>
            <person name="Granchi Z."/>
            <person name="Peng M."/>
            <person name="de Vries R.P."/>
            <person name="Hilden K."/>
            <person name="Makela M.R."/>
            <person name="Grigoriev I."/>
            <person name="Riley R."/>
        </authorList>
    </citation>
    <scope>NUCLEOTIDE SEQUENCE [LARGE SCALE GENOMIC DNA]</scope>
    <source>
        <strain evidence="1 2">FBCC195</strain>
    </source>
</reference>
<dbReference type="AlphaFoldDB" id="A0A2R6P123"/>
<gene>
    <name evidence="1" type="ORF">PHLCEN_2v5844</name>
</gene>
<organism evidence="1 2">
    <name type="scientific">Hermanssonia centrifuga</name>
    <dbReference type="NCBI Taxonomy" id="98765"/>
    <lineage>
        <taxon>Eukaryota</taxon>
        <taxon>Fungi</taxon>
        <taxon>Dikarya</taxon>
        <taxon>Basidiomycota</taxon>
        <taxon>Agaricomycotina</taxon>
        <taxon>Agaricomycetes</taxon>
        <taxon>Polyporales</taxon>
        <taxon>Meruliaceae</taxon>
        <taxon>Hermanssonia</taxon>
    </lineage>
</organism>
<evidence type="ECO:0000313" key="2">
    <source>
        <dbReference type="Proteomes" id="UP000186601"/>
    </source>
</evidence>
<protein>
    <submittedName>
        <fullName evidence="1">Uncharacterized protein</fullName>
    </submittedName>
</protein>